<keyword evidence="4 5" id="KW-0067">ATP-binding</keyword>
<evidence type="ECO:0000313" key="8">
    <source>
        <dbReference type="Proteomes" id="UP001596031"/>
    </source>
</evidence>
<accession>A0ABW0PIH0</accession>
<gene>
    <name evidence="7" type="ORF">ACFPOU_15075</name>
</gene>
<dbReference type="InterPro" id="IPR000212">
    <property type="entry name" value="DNA_helicase_UvrD/REP"/>
</dbReference>
<keyword evidence="2 5" id="KW-0378">Hydrolase</keyword>
<evidence type="ECO:0000256" key="4">
    <source>
        <dbReference type="ARBA" id="ARBA00022840"/>
    </source>
</evidence>
<sequence length="655" mass="72333">MALFIPEWTRASGRQLQLKRVLNALDDATIVRTPLRGEHAAPDLFIEHGERGWLALAVLDTPFDALDARQLFASEARAAFDLRLAAWRTALPAALPLLLVLWACGEEEAAALAGQLDAAGVRLLARERFQECGAPGLAALQQPLAPGEEDALRMRFFPESGIALPTVARKRFQRSNGASLGGLFLDPQQEWASKLDLEMALPAEQAQAAADLTVRLVNGVAGSGKTLIALSRALLLAEMHPRERVLVLIHNTPIVADIGERLHRARGRLPPNLEIATYSAWIHRQWRRLYGAQLAMPADPAHLPHRVASLRARWPELKLREDQLIEEFDFLNEMLLASEAEYMDTSRAGRGFALRAKERRDIWALFEAVTKDLRGEGMRMWSAVAFEVCRAPAHGALERYEHILVDEAQFFAPSWFHTVKLALRPQGRLFLCADPNQGFMKSRMSWRTAGLDVAGRTKKLLRSYRTTQAILHTAGTLLARAVQADPEHDLAPDFTGMEEGAAPILLRVDTPQDAVDRAVNEIVALVHERGVALSSLLVIYGSDTPRQLLYRRLCGALGADRVWWLNKDKKRPPAGYGPAYLRLANLETATGLEGGAVFLLGMESLLAAGSLEAGGAREADARKLYMAMTRASHRLVLLSTEDVPAEALPLFRCEP</sequence>
<keyword evidence="8" id="KW-1185">Reference proteome</keyword>
<dbReference type="SUPFAM" id="SSF52540">
    <property type="entry name" value="P-loop containing nucleoside triphosphate hydrolases"/>
    <property type="match status" value="1"/>
</dbReference>
<evidence type="ECO:0000256" key="5">
    <source>
        <dbReference type="PROSITE-ProRule" id="PRU00560"/>
    </source>
</evidence>
<dbReference type="Proteomes" id="UP001596031">
    <property type="component" value="Unassembled WGS sequence"/>
</dbReference>
<evidence type="ECO:0000259" key="6">
    <source>
        <dbReference type="PROSITE" id="PS51198"/>
    </source>
</evidence>
<dbReference type="PROSITE" id="PS51198">
    <property type="entry name" value="UVRD_HELICASE_ATP_BIND"/>
    <property type="match status" value="1"/>
</dbReference>
<evidence type="ECO:0000313" key="7">
    <source>
        <dbReference type="EMBL" id="MFC5512446.1"/>
    </source>
</evidence>
<evidence type="ECO:0000256" key="1">
    <source>
        <dbReference type="ARBA" id="ARBA00022741"/>
    </source>
</evidence>
<reference evidence="8" key="1">
    <citation type="journal article" date="2019" name="Int. J. Syst. Evol. Microbiol.">
        <title>The Global Catalogue of Microorganisms (GCM) 10K type strain sequencing project: providing services to taxonomists for standard genome sequencing and annotation.</title>
        <authorList>
            <consortium name="The Broad Institute Genomics Platform"/>
            <consortium name="The Broad Institute Genome Sequencing Center for Infectious Disease"/>
            <person name="Wu L."/>
            <person name="Ma J."/>
        </authorList>
    </citation>
    <scope>NUCLEOTIDE SEQUENCE [LARGE SCALE GENOMIC DNA]</scope>
    <source>
        <strain evidence="8">CCUG 38813</strain>
    </source>
</reference>
<organism evidence="7 8">
    <name type="scientific">Massilia jejuensis</name>
    <dbReference type="NCBI Taxonomy" id="648894"/>
    <lineage>
        <taxon>Bacteria</taxon>
        <taxon>Pseudomonadati</taxon>
        <taxon>Pseudomonadota</taxon>
        <taxon>Betaproteobacteria</taxon>
        <taxon>Burkholderiales</taxon>
        <taxon>Oxalobacteraceae</taxon>
        <taxon>Telluria group</taxon>
        <taxon>Massilia</taxon>
    </lineage>
</organism>
<dbReference type="InterPro" id="IPR014016">
    <property type="entry name" value="UvrD-like_ATP-bd"/>
</dbReference>
<dbReference type="Gene3D" id="3.40.50.300">
    <property type="entry name" value="P-loop containing nucleotide triphosphate hydrolases"/>
    <property type="match status" value="2"/>
</dbReference>
<comment type="caution">
    <text evidence="7">The sequence shown here is derived from an EMBL/GenBank/DDBJ whole genome shotgun (WGS) entry which is preliminary data.</text>
</comment>
<proteinExistence type="predicted"/>
<feature type="domain" description="UvrD-like helicase ATP-binding" evidence="6">
    <location>
        <begin position="198"/>
        <end position="473"/>
    </location>
</feature>
<dbReference type="RefSeq" id="WP_379722764.1">
    <property type="nucleotide sequence ID" value="NZ_JBHSMS010000045.1"/>
</dbReference>
<evidence type="ECO:0000256" key="3">
    <source>
        <dbReference type="ARBA" id="ARBA00022806"/>
    </source>
</evidence>
<dbReference type="PANTHER" id="PTHR11070">
    <property type="entry name" value="UVRD / RECB / PCRA DNA HELICASE FAMILY MEMBER"/>
    <property type="match status" value="1"/>
</dbReference>
<keyword evidence="1 5" id="KW-0547">Nucleotide-binding</keyword>
<dbReference type="InterPro" id="IPR027417">
    <property type="entry name" value="P-loop_NTPase"/>
</dbReference>
<name>A0ABW0PIH0_9BURK</name>
<protein>
    <recommendedName>
        <fullName evidence="6">UvrD-like helicase ATP-binding domain-containing protein</fullName>
    </recommendedName>
</protein>
<dbReference type="PANTHER" id="PTHR11070:SF45">
    <property type="entry name" value="DNA 3'-5' HELICASE"/>
    <property type="match status" value="1"/>
</dbReference>
<feature type="binding site" evidence="5">
    <location>
        <begin position="219"/>
        <end position="226"/>
    </location>
    <ligand>
        <name>ATP</name>
        <dbReference type="ChEBI" id="CHEBI:30616"/>
    </ligand>
</feature>
<keyword evidence="3 5" id="KW-0347">Helicase</keyword>
<evidence type="ECO:0000256" key="2">
    <source>
        <dbReference type="ARBA" id="ARBA00022801"/>
    </source>
</evidence>
<dbReference type="EMBL" id="JBHSMS010000045">
    <property type="protein sequence ID" value="MFC5512446.1"/>
    <property type="molecule type" value="Genomic_DNA"/>
</dbReference>